<keyword evidence="6" id="KW-0472">Membrane</keyword>
<name>A0A1Y3BLQ6_EURMA</name>
<dbReference type="GO" id="GO:0005886">
    <property type="term" value="C:plasma membrane"/>
    <property type="evidence" value="ECO:0007669"/>
    <property type="project" value="TreeGrafter"/>
</dbReference>
<dbReference type="SUPFAM" id="SSF52540">
    <property type="entry name" value="P-loop containing nucleoside triphosphate hydrolases"/>
    <property type="match status" value="1"/>
</dbReference>
<evidence type="ECO:0000259" key="7">
    <source>
        <dbReference type="Pfam" id="PF00005"/>
    </source>
</evidence>
<dbReference type="InterPro" id="IPR027417">
    <property type="entry name" value="P-loop_NTPase"/>
</dbReference>
<dbReference type="OrthoDB" id="66620at2759"/>
<dbReference type="AlphaFoldDB" id="A0A1Y3BLQ6"/>
<evidence type="ECO:0000313" key="8">
    <source>
        <dbReference type="EMBL" id="OTF80743.1"/>
    </source>
</evidence>
<accession>A0A1Y3BLQ6</accession>
<keyword evidence="4" id="KW-0812">Transmembrane</keyword>
<dbReference type="Proteomes" id="UP000194236">
    <property type="component" value="Unassembled WGS sequence"/>
</dbReference>
<dbReference type="GO" id="GO:0042626">
    <property type="term" value="F:ATPase-coupled transmembrane transporter activity"/>
    <property type="evidence" value="ECO:0007669"/>
    <property type="project" value="TreeGrafter"/>
</dbReference>
<dbReference type="Pfam" id="PF00005">
    <property type="entry name" value="ABC_tran"/>
    <property type="match status" value="1"/>
</dbReference>
<comment type="subcellular location">
    <subcellularLocation>
        <location evidence="1">Membrane</location>
        <topology evidence="1">Multi-pass membrane protein</topology>
    </subcellularLocation>
</comment>
<feature type="domain" description="ABC transporter" evidence="7">
    <location>
        <begin position="9"/>
        <end position="58"/>
    </location>
</feature>
<evidence type="ECO:0000256" key="2">
    <source>
        <dbReference type="ARBA" id="ARBA00005814"/>
    </source>
</evidence>
<evidence type="ECO:0000256" key="5">
    <source>
        <dbReference type="ARBA" id="ARBA00022989"/>
    </source>
</evidence>
<keyword evidence="3" id="KW-0813">Transport</keyword>
<organism evidence="8 9">
    <name type="scientific">Euroglyphus maynei</name>
    <name type="common">Mayne's house dust mite</name>
    <dbReference type="NCBI Taxonomy" id="6958"/>
    <lineage>
        <taxon>Eukaryota</taxon>
        <taxon>Metazoa</taxon>
        <taxon>Ecdysozoa</taxon>
        <taxon>Arthropoda</taxon>
        <taxon>Chelicerata</taxon>
        <taxon>Arachnida</taxon>
        <taxon>Acari</taxon>
        <taxon>Acariformes</taxon>
        <taxon>Sarcoptiformes</taxon>
        <taxon>Astigmata</taxon>
        <taxon>Psoroptidia</taxon>
        <taxon>Analgoidea</taxon>
        <taxon>Pyroglyphidae</taxon>
        <taxon>Pyroglyphinae</taxon>
        <taxon>Euroglyphus</taxon>
    </lineage>
</organism>
<proteinExistence type="inferred from homology"/>
<dbReference type="GO" id="GO:0005524">
    <property type="term" value="F:ATP binding"/>
    <property type="evidence" value="ECO:0007669"/>
    <property type="project" value="InterPro"/>
</dbReference>
<dbReference type="EMBL" id="MUJZ01016764">
    <property type="protein sequence ID" value="OTF80743.1"/>
    <property type="molecule type" value="Genomic_DNA"/>
</dbReference>
<dbReference type="PANTHER" id="PTHR48041:SF63">
    <property type="entry name" value="EARLY GENE AT 23, ISOFORM C"/>
    <property type="match status" value="1"/>
</dbReference>
<dbReference type="InterPro" id="IPR050352">
    <property type="entry name" value="ABCG_transporters"/>
</dbReference>
<dbReference type="GO" id="GO:0016887">
    <property type="term" value="F:ATP hydrolysis activity"/>
    <property type="evidence" value="ECO:0007669"/>
    <property type="project" value="InterPro"/>
</dbReference>
<dbReference type="PANTHER" id="PTHR48041">
    <property type="entry name" value="ABC TRANSPORTER G FAMILY MEMBER 28"/>
    <property type="match status" value="1"/>
</dbReference>
<reference evidence="8 9" key="1">
    <citation type="submission" date="2017-03" db="EMBL/GenBank/DDBJ databases">
        <title>Genome Survey of Euroglyphus maynei.</title>
        <authorList>
            <person name="Arlian L.G."/>
            <person name="Morgan M.S."/>
            <person name="Rider S.D."/>
        </authorList>
    </citation>
    <scope>NUCLEOTIDE SEQUENCE [LARGE SCALE GENOMIC DNA]</scope>
    <source>
        <strain evidence="8">Arlian Lab</strain>
        <tissue evidence="8">Whole body</tissue>
    </source>
</reference>
<dbReference type="InterPro" id="IPR003439">
    <property type="entry name" value="ABC_transporter-like_ATP-bd"/>
</dbReference>
<keyword evidence="5" id="KW-1133">Transmembrane helix</keyword>
<keyword evidence="9" id="KW-1185">Reference proteome</keyword>
<gene>
    <name evidence="8" type="ORF">BLA29_010282</name>
</gene>
<evidence type="ECO:0000256" key="3">
    <source>
        <dbReference type="ARBA" id="ARBA00022448"/>
    </source>
</evidence>
<sequence length="71" mass="8023">MTMEKLSLIDKIIDELQLKNCENTIIGDISRRGLSGGEKKRANIACELLTNPSVLLLDVRTNIRTRFVYST</sequence>
<evidence type="ECO:0000313" key="9">
    <source>
        <dbReference type="Proteomes" id="UP000194236"/>
    </source>
</evidence>
<dbReference type="Gene3D" id="3.40.50.300">
    <property type="entry name" value="P-loop containing nucleotide triphosphate hydrolases"/>
    <property type="match status" value="1"/>
</dbReference>
<protein>
    <recommendedName>
        <fullName evidence="7">ABC transporter domain-containing protein</fullName>
    </recommendedName>
</protein>
<comment type="similarity">
    <text evidence="2">Belongs to the ABC transporter superfamily. ABCG family. Eye pigment precursor importer (TC 3.A.1.204) subfamily.</text>
</comment>
<evidence type="ECO:0000256" key="4">
    <source>
        <dbReference type="ARBA" id="ARBA00022692"/>
    </source>
</evidence>
<evidence type="ECO:0000256" key="6">
    <source>
        <dbReference type="ARBA" id="ARBA00023136"/>
    </source>
</evidence>
<evidence type="ECO:0000256" key="1">
    <source>
        <dbReference type="ARBA" id="ARBA00004141"/>
    </source>
</evidence>
<comment type="caution">
    <text evidence="8">The sequence shown here is derived from an EMBL/GenBank/DDBJ whole genome shotgun (WGS) entry which is preliminary data.</text>
</comment>